<dbReference type="PANTHER" id="PTHR20870:SF0">
    <property type="entry name" value="BARDET-BIEDL SYNDROME 1 PROTEIN"/>
    <property type="match status" value="1"/>
</dbReference>
<dbReference type="InterPro" id="IPR032728">
    <property type="entry name" value="BBS1_N"/>
</dbReference>
<dbReference type="GO" id="GO:0005119">
    <property type="term" value="F:smoothened binding"/>
    <property type="evidence" value="ECO:0007669"/>
    <property type="project" value="TreeGrafter"/>
</dbReference>
<gene>
    <name evidence="3" type="ORF">GDO81_016157</name>
</gene>
<feature type="domain" description="Bardet-Biedl syndrome 1 N-terminal" evidence="1">
    <location>
        <begin position="16"/>
        <end position="190"/>
    </location>
</feature>
<keyword evidence="4" id="KW-1185">Reference proteome</keyword>
<proteinExistence type="predicted"/>
<dbReference type="Proteomes" id="UP000824782">
    <property type="component" value="Unassembled WGS sequence"/>
</dbReference>
<protein>
    <recommendedName>
        <fullName evidence="5">Bardet-Biedl syndrome 1</fullName>
    </recommendedName>
</protein>
<feature type="domain" description="Bardet-Biedl syndrome 1 protein GAE" evidence="2">
    <location>
        <begin position="436"/>
        <end position="537"/>
    </location>
</feature>
<evidence type="ECO:0000259" key="2">
    <source>
        <dbReference type="Pfam" id="PF23304"/>
    </source>
</evidence>
<dbReference type="InterPro" id="IPR011047">
    <property type="entry name" value="Quinoprotein_ADH-like_sf"/>
</dbReference>
<evidence type="ECO:0000259" key="1">
    <source>
        <dbReference type="Pfam" id="PF14779"/>
    </source>
</evidence>
<evidence type="ECO:0000313" key="4">
    <source>
        <dbReference type="Proteomes" id="UP000824782"/>
    </source>
</evidence>
<dbReference type="GO" id="GO:1905515">
    <property type="term" value="P:non-motile cilium assembly"/>
    <property type="evidence" value="ECO:0007669"/>
    <property type="project" value="InterPro"/>
</dbReference>
<evidence type="ECO:0008006" key="5">
    <source>
        <dbReference type="Google" id="ProtNLM"/>
    </source>
</evidence>
<dbReference type="SUPFAM" id="SSF50998">
    <property type="entry name" value="Quinoprotein alcohol dehydrogenase-like"/>
    <property type="match status" value="1"/>
</dbReference>
<evidence type="ECO:0000313" key="3">
    <source>
        <dbReference type="EMBL" id="KAG8563635.1"/>
    </source>
</evidence>
<accession>A0AAV7ASA8</accession>
<dbReference type="Pfam" id="PF14779">
    <property type="entry name" value="BBS1"/>
    <property type="match status" value="1"/>
</dbReference>
<dbReference type="GO" id="GO:0005813">
    <property type="term" value="C:centrosome"/>
    <property type="evidence" value="ECO:0007669"/>
    <property type="project" value="TreeGrafter"/>
</dbReference>
<dbReference type="InterPro" id="IPR028784">
    <property type="entry name" value="BBS1"/>
</dbReference>
<dbReference type="PANTHER" id="PTHR20870">
    <property type="entry name" value="BARDET-BIEDL SYNDROME 1 PROTEIN"/>
    <property type="match status" value="1"/>
</dbReference>
<dbReference type="GO" id="GO:0005113">
    <property type="term" value="F:patched binding"/>
    <property type="evidence" value="ECO:0007669"/>
    <property type="project" value="TreeGrafter"/>
</dbReference>
<sequence length="542" mass="60483">MSSSADCSREGESSKWLDAHYDPVAGLNTFSSCIALADLHGDGDFKMVAGDIGSGPFNMKLKVYKGTSLMSENALLDMPTGVAAFLMDQNEPRTPAVAVASGPFIYVYKNLRPYFKFTLPALEINPLEKEVWDQAKEDKIDPLTLKEMLDGIRDKAEIPLSVRSLRFLMLEQQEMEAFVNTYKQLPLKRQVGLPSVPALLDVNGQYDIEYRITVACRNGNIYILRRDSKRPKYCIELSTQVVGMVRVQKNIIIGTSQEILLGYSQKGKRLWTVTLPAPIMTMALLEQKSRSIQAVLVGLKNLEVHLYRDKNLLSVISTPDIVTSLCFGRYGREDDTLIMTTQGGGLIIKILKRTAHFEDKDTAPGPPTGQSIKLNVPKKTKLYVDQTLRERENAVAMHRVFQMDLYRLRLSAARAYVKALDASLAPVSSTMQEPLTLNAAVQGIGPRFKLILNLQNTSVNRPSMQLLISFLYDEQLYRLRPAFFKVPLLVPGLNYPIETFVDCCTDKGISDIIKVFVLREGKSTPLLTAHINMPVSEGLVAG</sequence>
<dbReference type="InterPro" id="IPR056419">
    <property type="entry name" value="GAE_BBS1"/>
</dbReference>
<dbReference type="EMBL" id="WNYA01000007">
    <property type="protein sequence ID" value="KAG8563635.1"/>
    <property type="molecule type" value="Genomic_DNA"/>
</dbReference>
<name>A0AAV7ASA8_ENGPU</name>
<dbReference type="Pfam" id="PF23304">
    <property type="entry name" value="GAE_BBS1"/>
    <property type="match status" value="1"/>
</dbReference>
<reference evidence="3" key="1">
    <citation type="thesis" date="2020" institute="ProQuest LLC" country="789 East Eisenhower Parkway, Ann Arbor, MI, USA">
        <title>Comparative Genomics and Chromosome Evolution.</title>
        <authorList>
            <person name="Mudd A.B."/>
        </authorList>
    </citation>
    <scope>NUCLEOTIDE SEQUENCE</scope>
    <source>
        <strain evidence="3">237g6f4</strain>
        <tissue evidence="3">Blood</tissue>
    </source>
</reference>
<organism evidence="3 4">
    <name type="scientific">Engystomops pustulosus</name>
    <name type="common">Tungara frog</name>
    <name type="synonym">Physalaemus pustulosus</name>
    <dbReference type="NCBI Taxonomy" id="76066"/>
    <lineage>
        <taxon>Eukaryota</taxon>
        <taxon>Metazoa</taxon>
        <taxon>Chordata</taxon>
        <taxon>Craniata</taxon>
        <taxon>Vertebrata</taxon>
        <taxon>Euteleostomi</taxon>
        <taxon>Amphibia</taxon>
        <taxon>Batrachia</taxon>
        <taxon>Anura</taxon>
        <taxon>Neobatrachia</taxon>
        <taxon>Hyloidea</taxon>
        <taxon>Leptodactylidae</taxon>
        <taxon>Leiuperinae</taxon>
        <taxon>Engystomops</taxon>
    </lineage>
</organism>
<comment type="caution">
    <text evidence="3">The sequence shown here is derived from an EMBL/GenBank/DDBJ whole genome shotgun (WGS) entry which is preliminary data.</text>
</comment>
<dbReference type="AlphaFoldDB" id="A0AAV7ASA8"/>
<dbReference type="GO" id="GO:0061512">
    <property type="term" value="P:protein localization to cilium"/>
    <property type="evidence" value="ECO:0007669"/>
    <property type="project" value="TreeGrafter"/>
</dbReference>
<dbReference type="GO" id="GO:0005930">
    <property type="term" value="C:axoneme"/>
    <property type="evidence" value="ECO:0007669"/>
    <property type="project" value="TreeGrafter"/>
</dbReference>
<dbReference type="GO" id="GO:0034464">
    <property type="term" value="C:BBSome"/>
    <property type="evidence" value="ECO:0007669"/>
    <property type="project" value="InterPro"/>
</dbReference>